<reference evidence="2 3" key="1">
    <citation type="submission" date="2023-03" db="EMBL/GenBank/DDBJ databases">
        <title>WGS of Gossypium arboreum.</title>
        <authorList>
            <person name="Yu D."/>
        </authorList>
    </citation>
    <scope>NUCLEOTIDE SEQUENCE [LARGE SCALE GENOMIC DNA]</scope>
    <source>
        <tissue evidence="2">Leaf</tissue>
    </source>
</reference>
<keyword evidence="3" id="KW-1185">Reference proteome</keyword>
<name>A0ABR0Q5J6_GOSAR</name>
<protein>
    <submittedName>
        <fullName evidence="2">Uncharacterized protein</fullName>
    </submittedName>
</protein>
<organism evidence="2 3">
    <name type="scientific">Gossypium arboreum</name>
    <name type="common">Tree cotton</name>
    <name type="synonym">Gossypium nanking</name>
    <dbReference type="NCBI Taxonomy" id="29729"/>
    <lineage>
        <taxon>Eukaryota</taxon>
        <taxon>Viridiplantae</taxon>
        <taxon>Streptophyta</taxon>
        <taxon>Embryophyta</taxon>
        <taxon>Tracheophyta</taxon>
        <taxon>Spermatophyta</taxon>
        <taxon>Magnoliopsida</taxon>
        <taxon>eudicotyledons</taxon>
        <taxon>Gunneridae</taxon>
        <taxon>Pentapetalae</taxon>
        <taxon>rosids</taxon>
        <taxon>malvids</taxon>
        <taxon>Malvales</taxon>
        <taxon>Malvaceae</taxon>
        <taxon>Malvoideae</taxon>
        <taxon>Gossypium</taxon>
    </lineage>
</organism>
<feature type="region of interest" description="Disordered" evidence="1">
    <location>
        <begin position="156"/>
        <end position="181"/>
    </location>
</feature>
<accession>A0ABR0Q5J6</accession>
<evidence type="ECO:0000313" key="3">
    <source>
        <dbReference type="Proteomes" id="UP001358586"/>
    </source>
</evidence>
<proteinExistence type="predicted"/>
<dbReference type="EMBL" id="JARKNE010000004">
    <property type="protein sequence ID" value="KAK5834609.1"/>
    <property type="molecule type" value="Genomic_DNA"/>
</dbReference>
<evidence type="ECO:0000256" key="1">
    <source>
        <dbReference type="SAM" id="MobiDB-lite"/>
    </source>
</evidence>
<comment type="caution">
    <text evidence="2">The sequence shown here is derived from an EMBL/GenBank/DDBJ whole genome shotgun (WGS) entry which is preliminary data.</text>
</comment>
<gene>
    <name evidence="2" type="ORF">PVK06_010285</name>
</gene>
<evidence type="ECO:0000313" key="2">
    <source>
        <dbReference type="EMBL" id="KAK5834609.1"/>
    </source>
</evidence>
<dbReference type="Proteomes" id="UP001358586">
    <property type="component" value="Chromosome 4"/>
</dbReference>
<sequence>MSSKRTRSFKTFSENPILIQDEEAMERFDSIFKNQPMMLEKGFNLESNDKVVMPLPIRKTINALNWEQFCDACSMLDENLLREFYANSTTSDANEVSVRKKMIPLTSKSINDLFNLPDVEEDEYSTMMMNINWDFLQQVLKVVINLGSQRIIRKYESDGSSTKSKPKSPEPRVEPNVAEPVEQRFNLELSIPTSSNVMNKSEFSTMMDM</sequence>